<dbReference type="Gene3D" id="1.25.40.10">
    <property type="entry name" value="Tetratricopeptide repeat domain"/>
    <property type="match status" value="1"/>
</dbReference>
<accession>A0ABT0MGB2</accession>
<protein>
    <submittedName>
        <fullName evidence="2">Poly-beta-1,6 N-acetyl-D-glucosamine export porin PgaA</fullName>
    </submittedName>
</protein>
<proteinExistence type="predicted"/>
<dbReference type="EMBL" id="JAMBEP010000001">
    <property type="protein sequence ID" value="MCL1633905.1"/>
    <property type="molecule type" value="Genomic_DNA"/>
</dbReference>
<dbReference type="InterPro" id="IPR049003">
    <property type="entry name" value="PgaA_barrel"/>
</dbReference>
<gene>
    <name evidence="2" type="primary">pgaA</name>
    <name evidence="2" type="ORF">M2650_04510</name>
</gene>
<evidence type="ECO:0000313" key="3">
    <source>
        <dbReference type="Proteomes" id="UP001431217"/>
    </source>
</evidence>
<dbReference type="Pfam" id="PF14559">
    <property type="entry name" value="TPR_19"/>
    <property type="match status" value="1"/>
</dbReference>
<organism evidence="2 3">
    <name type="scientific">Luteimonas galliterrae</name>
    <dbReference type="NCBI Taxonomy" id="2940486"/>
    <lineage>
        <taxon>Bacteria</taxon>
        <taxon>Pseudomonadati</taxon>
        <taxon>Pseudomonadota</taxon>
        <taxon>Gammaproteobacteria</taxon>
        <taxon>Lysobacterales</taxon>
        <taxon>Lysobacteraceae</taxon>
        <taxon>Luteimonas</taxon>
    </lineage>
</organism>
<dbReference type="Pfam" id="PF21197">
    <property type="entry name" value="PgaA_barrel"/>
    <property type="match status" value="1"/>
</dbReference>
<reference evidence="2 3" key="1">
    <citation type="submission" date="2022-05" db="EMBL/GenBank/DDBJ databases">
        <title>Luteimonas sp. SX5, whole genome shotgun sequencing project.</title>
        <authorList>
            <person name="Zhao G."/>
            <person name="Shen L."/>
        </authorList>
    </citation>
    <scope>NUCLEOTIDE SEQUENCE [LARGE SCALE GENOMIC DNA]</scope>
    <source>
        <strain evidence="2 3">SX5</strain>
    </source>
</reference>
<dbReference type="Gene3D" id="2.40.160.10">
    <property type="entry name" value="Porin"/>
    <property type="match status" value="1"/>
</dbReference>
<comment type="caution">
    <text evidence="2">The sequence shown here is derived from an EMBL/GenBank/DDBJ whole genome shotgun (WGS) entry which is preliminary data.</text>
</comment>
<dbReference type="InterPro" id="IPR023614">
    <property type="entry name" value="Porin_dom_sf"/>
</dbReference>
<sequence length="652" mass="72902">MAEIRALRDQRQWLSALALIERSAAAYPNDDTLYVLRVNTLSEIGARHRAWTLYRARPALFSAEEAQRIEADRLARMTSWSRIYVADEKHLLDEAHATDRATSDYLGRAGLDPATLPLRLRLDRLDLLNRLARHQEVVDEYARLEQQGQAVPGYTMAVVGDSMMALQRPEEAAAAFEAATAADPGNIDLQVQHAYALMESERFDLALPAFESLVDANPPWPYADGSPRPYANWKRYEAETNYAMARSYGEDLAGAQAMLEPLAAIAPNNDGLQSSLGTVYERRGWNTRALERHRMATTLDPLSIQGRVGQVETLMALQRSDLARPIHRDLVATHGDALSVKQADKLWNLHQGWQWRVFAGAGRGDGDGSSASPLGSRDAIYGFEVASPLHDDRWRLTASSADRSAEFDGATVHDRRAAVGLRYGFDRLSWHLQANHAFDTGSGPGQAVDGTGIAFDLGWRFSDALDGVLALRESDPEASLQARASGIAADSATLGLDYHPSELTRLTGTAQRFRFDDGNRRDALSLDLEQRLLTRPHFLLDGLASAGVSRGTLDDAPYFNPSRDRSWEIGLRADRLAWRRYDRHFRHRLAASAGQYWQEGFGSAWVPSLRYEHEWRFGLGKTLVYGVSWSRPVYDGQRERHLGFDAEFRWGE</sequence>
<dbReference type="Proteomes" id="UP001431217">
    <property type="component" value="Unassembled WGS sequence"/>
</dbReference>
<dbReference type="NCBIfam" id="TIGR03939">
    <property type="entry name" value="PGA_TPR_OMP"/>
    <property type="match status" value="1"/>
</dbReference>
<feature type="domain" description="PgaA membrane beta barrel" evidence="1">
    <location>
        <begin position="368"/>
        <end position="647"/>
    </location>
</feature>
<dbReference type="InterPro" id="IPR011990">
    <property type="entry name" value="TPR-like_helical_dom_sf"/>
</dbReference>
<keyword evidence="3" id="KW-1185">Reference proteome</keyword>
<dbReference type="InterPro" id="IPR023870">
    <property type="entry name" value="PGA_export_porin_PgaA"/>
</dbReference>
<dbReference type="SUPFAM" id="SSF48452">
    <property type="entry name" value="TPR-like"/>
    <property type="match status" value="1"/>
</dbReference>
<name>A0ABT0MGB2_9GAMM</name>
<dbReference type="SUPFAM" id="SSF56935">
    <property type="entry name" value="Porins"/>
    <property type="match status" value="1"/>
</dbReference>
<evidence type="ECO:0000259" key="1">
    <source>
        <dbReference type="Pfam" id="PF21197"/>
    </source>
</evidence>
<evidence type="ECO:0000313" key="2">
    <source>
        <dbReference type="EMBL" id="MCL1633905.1"/>
    </source>
</evidence>